<keyword evidence="2" id="KW-1185">Reference proteome</keyword>
<reference evidence="1 2" key="1">
    <citation type="submission" date="2017-05" db="EMBL/GenBank/DDBJ databases">
        <title>Vagococcus spp. assemblies.</title>
        <authorList>
            <person name="Gulvik C.A."/>
        </authorList>
    </citation>
    <scope>NUCLEOTIDE SEQUENCE [LARGE SCALE GENOMIC DNA]</scope>
    <source>
        <strain evidence="1 2">SS1995</strain>
    </source>
</reference>
<evidence type="ECO:0000313" key="2">
    <source>
        <dbReference type="Proteomes" id="UP000287857"/>
    </source>
</evidence>
<dbReference type="AlphaFoldDB" id="A0A430A126"/>
<dbReference type="EMBL" id="NGJS01000002">
    <property type="protein sequence ID" value="RSU00098.1"/>
    <property type="molecule type" value="Genomic_DNA"/>
</dbReference>
<organism evidence="1 2">
    <name type="scientific">Vagococcus vulneris</name>
    <dbReference type="NCBI Taxonomy" id="1977869"/>
    <lineage>
        <taxon>Bacteria</taxon>
        <taxon>Bacillati</taxon>
        <taxon>Bacillota</taxon>
        <taxon>Bacilli</taxon>
        <taxon>Lactobacillales</taxon>
        <taxon>Enterococcaceae</taxon>
        <taxon>Vagococcus</taxon>
    </lineage>
</organism>
<comment type="caution">
    <text evidence="1">The sequence shown here is derived from an EMBL/GenBank/DDBJ whole genome shotgun (WGS) entry which is preliminary data.</text>
</comment>
<protein>
    <recommendedName>
        <fullName evidence="3">DNA-directed RNA polymerase beta subunit</fullName>
    </recommendedName>
</protein>
<dbReference type="Proteomes" id="UP000287857">
    <property type="component" value="Unassembled WGS sequence"/>
</dbReference>
<evidence type="ECO:0008006" key="3">
    <source>
        <dbReference type="Google" id="ProtNLM"/>
    </source>
</evidence>
<name>A0A430A126_9ENTE</name>
<gene>
    <name evidence="1" type="ORF">CBF37_02015</name>
</gene>
<dbReference type="RefSeq" id="WP_125983050.1">
    <property type="nucleotide sequence ID" value="NZ_NGJS01000002.1"/>
</dbReference>
<dbReference type="OrthoDB" id="1644322at2"/>
<accession>A0A430A126</accession>
<evidence type="ECO:0000313" key="1">
    <source>
        <dbReference type="EMBL" id="RSU00098.1"/>
    </source>
</evidence>
<proteinExistence type="predicted"/>
<sequence>MIRLNDYYKDRGIVKYQGFFLSEHTTSIMNEESDRNLEIFGKEQMSEEQIMELIERAIMKQQRISVQLNLKDMTGNFMEDISGMVLGYEDGTLYLDDAPIMISQIRHVEMEENKVWYDF</sequence>